<evidence type="ECO:0000256" key="2">
    <source>
        <dbReference type="ARBA" id="ARBA00004123"/>
    </source>
</evidence>
<dbReference type="FunFam" id="3.30.160.60:FF:000053">
    <property type="entry name" value="zinc finger protein 182 isoform X1"/>
    <property type="match status" value="1"/>
</dbReference>
<feature type="domain" description="C2H2-type" evidence="17">
    <location>
        <begin position="750"/>
        <end position="777"/>
    </location>
</feature>
<evidence type="ECO:0000259" key="17">
    <source>
        <dbReference type="PROSITE" id="PS50157"/>
    </source>
</evidence>
<evidence type="ECO:0000256" key="1">
    <source>
        <dbReference type="ARBA" id="ARBA00003767"/>
    </source>
</evidence>
<evidence type="ECO:0000256" key="4">
    <source>
        <dbReference type="ARBA" id="ARBA00022723"/>
    </source>
</evidence>
<evidence type="ECO:0000256" key="13">
    <source>
        <dbReference type="PROSITE-ProRule" id="PRU00042"/>
    </source>
</evidence>
<feature type="domain" description="C2H2-type" evidence="17">
    <location>
        <begin position="947"/>
        <end position="974"/>
    </location>
</feature>
<keyword evidence="9" id="KW-0238">DNA-binding</keyword>
<comment type="subcellular location">
    <subcellularLocation>
        <location evidence="2">Nucleus</location>
    </subcellularLocation>
</comment>
<dbReference type="FunFam" id="3.30.160.60:FF:001803">
    <property type="entry name" value="Zinc finger protein 667"/>
    <property type="match status" value="2"/>
</dbReference>
<feature type="domain" description="C2H2-type" evidence="17">
    <location>
        <begin position="919"/>
        <end position="946"/>
    </location>
</feature>
<gene>
    <name evidence="19" type="ORF">PANDA_020226</name>
</gene>
<dbReference type="PANTHER" id="PTHR24393">
    <property type="entry name" value="ZINC FINGER PROTEIN"/>
    <property type="match status" value="1"/>
</dbReference>
<dbReference type="GO" id="GO:0001228">
    <property type="term" value="F:DNA-binding transcription activator activity, RNA polymerase II-specific"/>
    <property type="evidence" value="ECO:0007669"/>
    <property type="project" value="TreeGrafter"/>
</dbReference>
<feature type="domain" description="KRAB" evidence="18">
    <location>
        <begin position="379"/>
        <end position="450"/>
    </location>
</feature>
<dbReference type="AlphaFoldDB" id="D2I3U8"/>
<evidence type="ECO:0000256" key="9">
    <source>
        <dbReference type="ARBA" id="ARBA00023125"/>
    </source>
</evidence>
<feature type="domain" description="C2H2-type" evidence="17">
    <location>
        <begin position="835"/>
        <end position="862"/>
    </location>
</feature>
<dbReference type="PANTHER" id="PTHR24393:SF159">
    <property type="entry name" value="ZINC FINGER PROTEIN 345-RELATED"/>
    <property type="match status" value="1"/>
</dbReference>
<dbReference type="FunFam" id="3.30.160.60:FF:000896">
    <property type="entry name" value="Zinc finger protein 805"/>
    <property type="match status" value="1"/>
</dbReference>
<feature type="chain" id="PRO_5003032135" description="Zinc finger protein 667" evidence="16">
    <location>
        <begin position="24"/>
        <end position="974"/>
    </location>
</feature>
<keyword evidence="7" id="KW-0862">Zinc</keyword>
<dbReference type="SUPFAM" id="SSF57667">
    <property type="entry name" value="beta-beta-alpha zinc fingers"/>
    <property type="match status" value="9"/>
</dbReference>
<dbReference type="FunFam" id="3.30.160.60:FF:000295">
    <property type="entry name" value="zinc finger protein 19"/>
    <property type="match status" value="1"/>
</dbReference>
<keyword evidence="5" id="KW-0677">Repeat</keyword>
<keyword evidence="4" id="KW-0479">Metal-binding</keyword>
<feature type="compositionally biased region" description="Basic and acidic residues" evidence="14">
    <location>
        <begin position="667"/>
        <end position="677"/>
    </location>
</feature>
<evidence type="ECO:0000256" key="6">
    <source>
        <dbReference type="ARBA" id="ARBA00022771"/>
    </source>
</evidence>
<feature type="transmembrane region" description="Helical" evidence="15">
    <location>
        <begin position="53"/>
        <end position="84"/>
    </location>
</feature>
<evidence type="ECO:0000256" key="5">
    <source>
        <dbReference type="ARBA" id="ARBA00022737"/>
    </source>
</evidence>
<dbReference type="FunFam" id="3.30.160.60:FF:002343">
    <property type="entry name" value="Zinc finger protein 33A"/>
    <property type="match status" value="1"/>
</dbReference>
<comment type="function">
    <text evidence="1">May be involved in transcriptional regulation.</text>
</comment>
<evidence type="ECO:0000256" key="16">
    <source>
        <dbReference type="SAM" id="SignalP"/>
    </source>
</evidence>
<keyword evidence="16" id="KW-0732">Signal</keyword>
<dbReference type="FunFam" id="3.30.160.60:FF:000953">
    <property type="entry name" value="Zinc finger protein 691"/>
    <property type="match status" value="1"/>
</dbReference>
<dbReference type="PROSITE" id="PS51257">
    <property type="entry name" value="PROKAR_LIPOPROTEIN"/>
    <property type="match status" value="1"/>
</dbReference>
<comment type="similarity">
    <text evidence="3">Belongs to the krueppel C2H2-type zinc-finger protein family.</text>
</comment>
<feature type="domain" description="C2H2-type" evidence="17">
    <location>
        <begin position="807"/>
        <end position="834"/>
    </location>
</feature>
<dbReference type="EMBL" id="GL194375">
    <property type="protein sequence ID" value="EFB21752.1"/>
    <property type="molecule type" value="Genomic_DNA"/>
</dbReference>
<evidence type="ECO:0000256" key="3">
    <source>
        <dbReference type="ARBA" id="ARBA00006991"/>
    </source>
</evidence>
<dbReference type="InterPro" id="IPR036051">
    <property type="entry name" value="KRAB_dom_sf"/>
</dbReference>
<dbReference type="FunFam" id="3.30.160.60:FF:001498">
    <property type="entry name" value="Zinc finger protein 404"/>
    <property type="match status" value="1"/>
</dbReference>
<dbReference type="InParanoid" id="D2I3U8"/>
<dbReference type="SUPFAM" id="SSF109640">
    <property type="entry name" value="KRAB domain (Kruppel-associated box)"/>
    <property type="match status" value="1"/>
</dbReference>
<dbReference type="InterPro" id="IPR013087">
    <property type="entry name" value="Znf_C2H2_type"/>
</dbReference>
<feature type="domain" description="C2H2-type" evidence="17">
    <location>
        <begin position="863"/>
        <end position="890"/>
    </location>
</feature>
<evidence type="ECO:0000256" key="14">
    <source>
        <dbReference type="SAM" id="MobiDB-lite"/>
    </source>
</evidence>
<protein>
    <recommendedName>
        <fullName evidence="12">Zinc finger protein 667</fullName>
    </recommendedName>
</protein>
<dbReference type="InterPro" id="IPR001909">
    <property type="entry name" value="KRAB"/>
</dbReference>
<keyword evidence="8" id="KW-0805">Transcription regulation</keyword>
<feature type="region of interest" description="Disordered" evidence="14">
    <location>
        <begin position="666"/>
        <end position="691"/>
    </location>
</feature>
<reference evidence="19" key="1">
    <citation type="journal article" date="2010" name="Nature">
        <title>The sequence and de novo assembly of the giant panda genome.</title>
        <authorList>
            <person name="Li R."/>
            <person name="Fan W."/>
            <person name="Tian G."/>
            <person name="Zhu H."/>
            <person name="He L."/>
            <person name="Cai J."/>
            <person name="Huang Q."/>
            <person name="Cai Q."/>
            <person name="Li B."/>
            <person name="Bai Y."/>
            <person name="Zhang Z."/>
            <person name="Zhang Y."/>
            <person name="Wang W."/>
            <person name="Li J."/>
            <person name="Wei F."/>
            <person name="Li H."/>
            <person name="Jian M."/>
            <person name="Li J."/>
            <person name="Zhang Z."/>
            <person name="Nielsen R."/>
            <person name="Li D."/>
            <person name="Gu W."/>
            <person name="Yang Z."/>
            <person name="Xuan Z."/>
            <person name="Ryder O.A."/>
            <person name="Leung F.C."/>
            <person name="Zhou Y."/>
            <person name="Cao J."/>
            <person name="Sun X."/>
            <person name="Fu Y."/>
            <person name="Fang X."/>
            <person name="Guo X."/>
            <person name="Wang B."/>
            <person name="Hou R."/>
            <person name="Shen F."/>
            <person name="Mu B."/>
            <person name="Ni P."/>
            <person name="Lin R."/>
            <person name="Qian W."/>
            <person name="Wang G."/>
            <person name="Yu C."/>
            <person name="Nie W."/>
            <person name="Wang J."/>
            <person name="Wu Z."/>
            <person name="Liang H."/>
            <person name="Min J."/>
            <person name="Wu Q."/>
            <person name="Cheng S."/>
            <person name="Ruan J."/>
            <person name="Wang M."/>
            <person name="Shi Z."/>
            <person name="Wen M."/>
            <person name="Liu B."/>
            <person name="Ren X."/>
            <person name="Zheng H."/>
            <person name="Dong D."/>
            <person name="Cook K."/>
            <person name="Shan G."/>
            <person name="Zhang H."/>
            <person name="Kosiol C."/>
            <person name="Xie X."/>
            <person name="Lu Z."/>
            <person name="Zheng H."/>
            <person name="Li Y."/>
            <person name="Steiner C.C."/>
            <person name="Lam T.T."/>
            <person name="Lin S."/>
            <person name="Zhang Q."/>
            <person name="Li G."/>
            <person name="Tian J."/>
            <person name="Gong T."/>
            <person name="Liu H."/>
            <person name="Zhang D."/>
            <person name="Fang L."/>
            <person name="Ye C."/>
            <person name="Zhang J."/>
            <person name="Hu W."/>
            <person name="Xu A."/>
            <person name="Ren Y."/>
            <person name="Zhang G."/>
            <person name="Bruford M.W."/>
            <person name="Li Q."/>
            <person name="Ma L."/>
            <person name="Guo Y."/>
            <person name="An N."/>
            <person name="Hu Y."/>
            <person name="Zheng Y."/>
            <person name="Shi Y."/>
            <person name="Li Z."/>
            <person name="Liu Q."/>
            <person name="Chen Y."/>
            <person name="Zhao J."/>
            <person name="Qu N."/>
            <person name="Zhao S."/>
            <person name="Tian F."/>
            <person name="Wang X."/>
            <person name="Wang H."/>
            <person name="Xu L."/>
            <person name="Liu X."/>
            <person name="Vinar T."/>
            <person name="Wang Y."/>
            <person name="Lam T.W."/>
            <person name="Yiu S.M."/>
            <person name="Liu S."/>
            <person name="Zhang H."/>
            <person name="Li D."/>
            <person name="Huang Y."/>
            <person name="Wang X."/>
            <person name="Yang G."/>
            <person name="Jiang Z."/>
            <person name="Wang J."/>
            <person name="Qin N."/>
            <person name="Li L."/>
            <person name="Li J."/>
            <person name="Bolund L."/>
            <person name="Kristiansen K."/>
            <person name="Wong G.K."/>
            <person name="Olson M."/>
            <person name="Zhang X."/>
            <person name="Li S."/>
            <person name="Yang H."/>
            <person name="Wang J."/>
            <person name="Wang J."/>
        </authorList>
    </citation>
    <scope>NUCLEOTIDE SEQUENCE [LARGE SCALE GENOMIC DNA]</scope>
</reference>
<keyword evidence="11" id="KW-0539">Nucleus</keyword>
<feature type="domain" description="C2H2-type" evidence="17">
    <location>
        <begin position="537"/>
        <end position="564"/>
    </location>
</feature>
<dbReference type="FunFam" id="3.30.160.60:FF:000340">
    <property type="entry name" value="zinc finger protein 473 isoform X1"/>
    <property type="match status" value="1"/>
</dbReference>
<evidence type="ECO:0000256" key="8">
    <source>
        <dbReference type="ARBA" id="ARBA00023015"/>
    </source>
</evidence>
<sequence length="974" mass="109437">MRRGELVLRMPLLILIFLGLAAACIPREGDVCTLSPSALPFCLRLFPTPSISFYVWFSTCGSISTIPPFCAPSVALAATMLTLLDGLLSGILGMMTRLSTDGLLSLQVLNEETSGCKEEEKLSLATTTPKKPPTKRTSWNMLKCAYMMVTFLFVSYNKGDWCYCHYCTTEVDSRYVMAGRGMLSTAGVGRCGPSCLEFEKDLLQAFSVKEAAAAAVLSTTSSSNWGSSGVDGAAQEEVQPERLNHERLGDPKLFGGSFCLVVILRGRNISKVIYLLSDRIVVNGSVQFPVRRGACGKRERMLVGAGSGRVQAALRLLLVERIRVCASGRPAFSALCPSPHVDPQGGGKDACCTREVQVQAIWKHKAVVKGHDFLFQVPVTFGDLAIYFSQEEWEWLSPIQKDLYEDVMLENYQNLVSLGLSFRRPNVITLLEKGKAPWMVEPVRKRRGVDSGSKCETKKLLPNLCNKSGQSVYQKPVSASQKISTGKKGCKKNSVQIKPRKVHSGKKSLKCNDCGKTFGQSLSLKLHQKSHTGEKPYECSNCRKAFRQISSLILHQKIHNGRKSFECDKCGESFIQRTSLILHGKVHNGKETFDCGKALSQCPPLMGQKINFVENIHQCGKCGKDFIRMSSLLLHKKIHSGKKIHKCNKCGRCFNKKSALVIHKRNHTGEKTRESEKALSQSPQQKSHHLENPYKCRECGKSFNRISSIMLHQRIHMSKKPYKCDKCEKVFRRLSTLILHLRIHNGEKLYRCSKCEKVCNRHSSLIQHQKVHTRKKKLFECKECGKMFSGTANLKIHQNIHSEDKPFKCNKCSKVFGRQSFLIEHQRIHTGEKPYQCEECGKAFSHRISLTRHKRIHTEDRPYECDQCGKAFSQSAHLAQHERIHTGEKPYTCKTCGKAFSQRTSLILHERSHTGEKPYECNECGKAFSSGSDLIRHQRSHSSEKPYECSKCGKAYSRSSSLIRHQNTHSEEKA</sequence>
<dbReference type="Pfam" id="PF00096">
    <property type="entry name" value="zf-C2H2"/>
    <property type="match status" value="15"/>
</dbReference>
<dbReference type="CDD" id="cd07765">
    <property type="entry name" value="KRAB_A-box"/>
    <property type="match status" value="1"/>
</dbReference>
<evidence type="ECO:0000256" key="11">
    <source>
        <dbReference type="ARBA" id="ARBA00023242"/>
    </source>
</evidence>
<dbReference type="PROSITE" id="PS50805">
    <property type="entry name" value="KRAB"/>
    <property type="match status" value="1"/>
</dbReference>
<dbReference type="FunFam" id="3.30.160.60:FF:000367">
    <property type="entry name" value="Zinc finger protein 572"/>
    <property type="match status" value="1"/>
</dbReference>
<dbReference type="PROSITE" id="PS50157">
    <property type="entry name" value="ZINC_FINGER_C2H2_2"/>
    <property type="match status" value="15"/>
</dbReference>
<keyword evidence="6 13" id="KW-0863">Zinc-finger</keyword>
<evidence type="ECO:0000256" key="7">
    <source>
        <dbReference type="ARBA" id="ARBA00022833"/>
    </source>
</evidence>
<dbReference type="FunFam" id="3.30.160.60:FF:000060">
    <property type="entry name" value="zinc finger protein 436"/>
    <property type="match status" value="1"/>
</dbReference>
<evidence type="ECO:0000313" key="19">
    <source>
        <dbReference type="EMBL" id="EFB21752.1"/>
    </source>
</evidence>
<keyword evidence="15" id="KW-0812">Transmembrane</keyword>
<evidence type="ECO:0000256" key="10">
    <source>
        <dbReference type="ARBA" id="ARBA00023163"/>
    </source>
</evidence>
<evidence type="ECO:0000256" key="15">
    <source>
        <dbReference type="SAM" id="Phobius"/>
    </source>
</evidence>
<dbReference type="FunFam" id="3.30.160.60:FF:000016">
    <property type="entry name" value="zinc finger protein 37 homolog"/>
    <property type="match status" value="1"/>
</dbReference>
<dbReference type="SMART" id="SM00349">
    <property type="entry name" value="KRAB"/>
    <property type="match status" value="1"/>
</dbReference>
<dbReference type="SMART" id="SM00355">
    <property type="entry name" value="ZnF_C2H2"/>
    <property type="match status" value="15"/>
</dbReference>
<evidence type="ECO:0000259" key="18">
    <source>
        <dbReference type="PROSITE" id="PS50805"/>
    </source>
</evidence>
<feature type="domain" description="C2H2-type" evidence="17">
    <location>
        <begin position="645"/>
        <end position="672"/>
    </location>
</feature>
<dbReference type="FunFam" id="3.30.160.60:FF:000062">
    <property type="entry name" value="RB-associated KRAB zinc finger protein-like"/>
    <property type="match status" value="1"/>
</dbReference>
<dbReference type="Gene3D" id="3.30.160.60">
    <property type="entry name" value="Classic Zinc Finger"/>
    <property type="match status" value="15"/>
</dbReference>
<proteinExistence type="inferred from homology"/>
<dbReference type="GO" id="GO:0008270">
    <property type="term" value="F:zinc ion binding"/>
    <property type="evidence" value="ECO:0007669"/>
    <property type="project" value="UniProtKB-KW"/>
</dbReference>
<dbReference type="GO" id="GO:0000978">
    <property type="term" value="F:RNA polymerase II cis-regulatory region sequence-specific DNA binding"/>
    <property type="evidence" value="ECO:0007669"/>
    <property type="project" value="TreeGrafter"/>
</dbReference>
<keyword evidence="10" id="KW-0804">Transcription</keyword>
<dbReference type="Gene3D" id="6.10.140.140">
    <property type="match status" value="1"/>
</dbReference>
<dbReference type="GO" id="GO:0000122">
    <property type="term" value="P:negative regulation of transcription by RNA polymerase II"/>
    <property type="evidence" value="ECO:0007669"/>
    <property type="project" value="UniProtKB-ARBA"/>
</dbReference>
<keyword evidence="15" id="KW-0472">Membrane</keyword>
<name>D2I3U8_AILME</name>
<feature type="domain" description="C2H2-type" evidence="17">
    <location>
        <begin position="891"/>
        <end position="918"/>
    </location>
</feature>
<feature type="region of interest" description="Disordered" evidence="14">
    <location>
        <begin position="935"/>
        <end position="974"/>
    </location>
</feature>
<evidence type="ECO:0000256" key="12">
    <source>
        <dbReference type="ARBA" id="ARBA00068366"/>
    </source>
</evidence>
<dbReference type="InterPro" id="IPR036236">
    <property type="entry name" value="Znf_C2H2_sf"/>
</dbReference>
<feature type="domain" description="C2H2-type" evidence="17">
    <location>
        <begin position="565"/>
        <end position="592"/>
    </location>
</feature>
<dbReference type="FunFam" id="3.30.160.60:FF:000478">
    <property type="entry name" value="Zinc finger protein 133"/>
    <property type="match status" value="1"/>
</dbReference>
<dbReference type="Pfam" id="PF01352">
    <property type="entry name" value="KRAB"/>
    <property type="match status" value="1"/>
</dbReference>
<dbReference type="PROSITE" id="PS00028">
    <property type="entry name" value="ZINC_FINGER_C2H2_1"/>
    <property type="match status" value="15"/>
</dbReference>
<feature type="domain" description="C2H2-type" evidence="17">
    <location>
        <begin position="779"/>
        <end position="806"/>
    </location>
</feature>
<feature type="domain" description="C2H2-type" evidence="17">
    <location>
        <begin position="617"/>
        <end position="644"/>
    </location>
</feature>
<dbReference type="GO" id="GO:0005634">
    <property type="term" value="C:nucleus"/>
    <property type="evidence" value="ECO:0007669"/>
    <property type="project" value="UniProtKB-SubCell"/>
</dbReference>
<feature type="signal peptide" evidence="16">
    <location>
        <begin position="1"/>
        <end position="23"/>
    </location>
</feature>
<feature type="domain" description="C2H2-type" evidence="17">
    <location>
        <begin position="722"/>
        <end position="749"/>
    </location>
</feature>
<feature type="domain" description="C2H2-type" evidence="17">
    <location>
        <begin position="694"/>
        <end position="721"/>
    </location>
</feature>
<keyword evidence="15" id="KW-1133">Transmembrane helix</keyword>
<accession>D2I3U8</accession>
<organism evidence="19">
    <name type="scientific">Ailuropoda melanoleuca</name>
    <name type="common">Giant panda</name>
    <dbReference type="NCBI Taxonomy" id="9646"/>
    <lineage>
        <taxon>Eukaryota</taxon>
        <taxon>Metazoa</taxon>
        <taxon>Chordata</taxon>
        <taxon>Craniata</taxon>
        <taxon>Vertebrata</taxon>
        <taxon>Euteleostomi</taxon>
        <taxon>Mammalia</taxon>
        <taxon>Eutheria</taxon>
        <taxon>Laurasiatheria</taxon>
        <taxon>Carnivora</taxon>
        <taxon>Caniformia</taxon>
        <taxon>Ursidae</taxon>
        <taxon>Ailuropoda</taxon>
    </lineage>
</organism>
<feature type="domain" description="C2H2-type" evidence="17">
    <location>
        <begin position="509"/>
        <end position="536"/>
    </location>
</feature>